<reference evidence="6" key="1">
    <citation type="submission" date="2016-11" db="EMBL/GenBank/DDBJ databases">
        <authorList>
            <person name="Shukria A."/>
            <person name="Stevens D.C."/>
        </authorList>
    </citation>
    <scope>NUCLEOTIDE SEQUENCE [LARGE SCALE GENOMIC DNA]</scope>
    <source>
        <strain evidence="6">Cbfe23</strain>
    </source>
</reference>
<evidence type="ECO:0000256" key="2">
    <source>
        <dbReference type="ARBA" id="ARBA00023125"/>
    </source>
</evidence>
<dbReference type="CDD" id="cd06170">
    <property type="entry name" value="LuxR_C_like"/>
    <property type="match status" value="1"/>
</dbReference>
<dbReference type="Proteomes" id="UP000182229">
    <property type="component" value="Unassembled WGS sequence"/>
</dbReference>
<dbReference type="PRINTS" id="PR00038">
    <property type="entry name" value="HTHLUXR"/>
</dbReference>
<dbReference type="SMART" id="SM00421">
    <property type="entry name" value="HTH_LUXR"/>
    <property type="match status" value="1"/>
</dbReference>
<dbReference type="PROSITE" id="PS50043">
    <property type="entry name" value="HTH_LUXR_2"/>
    <property type="match status" value="1"/>
</dbReference>
<dbReference type="PANTHER" id="PTHR44688">
    <property type="entry name" value="DNA-BINDING TRANSCRIPTIONAL ACTIVATOR DEVR_DOSR"/>
    <property type="match status" value="1"/>
</dbReference>
<dbReference type="PANTHER" id="PTHR44688:SF16">
    <property type="entry name" value="DNA-BINDING TRANSCRIPTIONAL ACTIVATOR DEVR_DOSR"/>
    <property type="match status" value="1"/>
</dbReference>
<keyword evidence="2" id="KW-0238">DNA-binding</keyword>
<dbReference type="Gene3D" id="1.10.10.10">
    <property type="entry name" value="Winged helix-like DNA-binding domain superfamily/Winged helix DNA-binding domain"/>
    <property type="match status" value="1"/>
</dbReference>
<dbReference type="InterPro" id="IPR000792">
    <property type="entry name" value="Tscrpt_reg_LuxR_C"/>
</dbReference>
<keyword evidence="1" id="KW-0805">Transcription regulation</keyword>
<keyword evidence="6" id="KW-1185">Reference proteome</keyword>
<dbReference type="STRING" id="83449.BON30_12410"/>
<keyword evidence="3" id="KW-0804">Transcription</keyword>
<evidence type="ECO:0000259" key="4">
    <source>
        <dbReference type="PROSITE" id="PS50043"/>
    </source>
</evidence>
<dbReference type="PROSITE" id="PS00622">
    <property type="entry name" value="HTH_LUXR_1"/>
    <property type="match status" value="1"/>
</dbReference>
<evidence type="ECO:0000313" key="5">
    <source>
        <dbReference type="EMBL" id="OJH39887.1"/>
    </source>
</evidence>
<evidence type="ECO:0000256" key="1">
    <source>
        <dbReference type="ARBA" id="ARBA00023015"/>
    </source>
</evidence>
<evidence type="ECO:0000256" key="3">
    <source>
        <dbReference type="ARBA" id="ARBA00023163"/>
    </source>
</evidence>
<dbReference type="GO" id="GO:0006355">
    <property type="term" value="P:regulation of DNA-templated transcription"/>
    <property type="evidence" value="ECO:0007669"/>
    <property type="project" value="InterPro"/>
</dbReference>
<dbReference type="GO" id="GO:0003677">
    <property type="term" value="F:DNA binding"/>
    <property type="evidence" value="ECO:0007669"/>
    <property type="project" value="UniProtKB-KW"/>
</dbReference>
<dbReference type="Pfam" id="PF00196">
    <property type="entry name" value="GerE"/>
    <property type="match status" value="1"/>
</dbReference>
<organism evidence="5 6">
    <name type="scientific">Cystobacter ferrugineus</name>
    <dbReference type="NCBI Taxonomy" id="83449"/>
    <lineage>
        <taxon>Bacteria</taxon>
        <taxon>Pseudomonadati</taxon>
        <taxon>Myxococcota</taxon>
        <taxon>Myxococcia</taxon>
        <taxon>Myxococcales</taxon>
        <taxon>Cystobacterineae</taxon>
        <taxon>Archangiaceae</taxon>
        <taxon>Cystobacter</taxon>
    </lineage>
</organism>
<gene>
    <name evidence="5" type="ORF">BON30_12410</name>
</gene>
<dbReference type="InterPro" id="IPR016032">
    <property type="entry name" value="Sig_transdc_resp-reg_C-effctor"/>
</dbReference>
<evidence type="ECO:0000313" key="6">
    <source>
        <dbReference type="Proteomes" id="UP000182229"/>
    </source>
</evidence>
<dbReference type="OrthoDB" id="5513306at2"/>
<reference evidence="5 6" key="2">
    <citation type="submission" date="2016-12" db="EMBL/GenBank/DDBJ databases">
        <title>Draft Genome Sequence of Cystobacter ferrugineus Strain Cbfe23.</title>
        <authorList>
            <person name="Akbar S."/>
            <person name="Dowd S.E."/>
            <person name="Stevens D.C."/>
        </authorList>
    </citation>
    <scope>NUCLEOTIDE SEQUENCE [LARGE SCALE GENOMIC DNA]</scope>
    <source>
        <strain evidence="5 6">Cbfe23</strain>
    </source>
</reference>
<dbReference type="SUPFAM" id="SSF46894">
    <property type="entry name" value="C-terminal effector domain of the bipartite response regulators"/>
    <property type="match status" value="1"/>
</dbReference>
<sequence length="394" mass="44367">MGLVKGSLLQHTKHFVHERFGQDAWRMQVEALPAVGRTGVLRPVPACWYDLDLFRLLLRALCEYTGCGSGFVMGELGRFTVERELLGEQRWGLHLARPSFAVRNLELCWRRMFDVGRWDSQHEDGALELRLTEWEGTPALCDWIGGYVRRTLELFGWQVEGLEHSDGLSHDAATCAFRAEGHQRPEVARVHKLASRAEVLQAARVLEHCTRAEVLARFVVELSRAQLGCSGAQLWVMGEEGEGMRLLYSAGEWVRGGQRSCFLLETSGRKVGRIEVWHVQEQLEEASATLLDELMPFIAERLVGLLESRRAQLAVLRNEDDAFRQRLQAARHLWGLTARQADVVALAVQGQTNKEIAGALGCQKSTVELHMSHILKKCGADNRSMLAASFWTLC</sequence>
<comment type="caution">
    <text evidence="5">The sequence shown here is derived from an EMBL/GenBank/DDBJ whole genome shotgun (WGS) entry which is preliminary data.</text>
</comment>
<proteinExistence type="predicted"/>
<dbReference type="InterPro" id="IPR036388">
    <property type="entry name" value="WH-like_DNA-bd_sf"/>
</dbReference>
<accession>A0A1L9BC93</accession>
<dbReference type="AlphaFoldDB" id="A0A1L9BC93"/>
<feature type="domain" description="HTH luxR-type" evidence="4">
    <location>
        <begin position="329"/>
        <end position="394"/>
    </location>
</feature>
<protein>
    <submittedName>
        <fullName evidence="5">Helix-turn-helix transcriptional regulator</fullName>
    </submittedName>
</protein>
<name>A0A1L9BC93_9BACT</name>
<dbReference type="EMBL" id="MPIN01000003">
    <property type="protein sequence ID" value="OJH39887.1"/>
    <property type="molecule type" value="Genomic_DNA"/>
</dbReference>